<sequence>MKLRALLLSLLVAGIGAALCFAAFARVRREAQGGEPVRVVAVTRDLAPGAVLTRDVLAVRTIPRAYVEERHVPFEDTETVVGLRAVSALRAGEALLWNDVDDEAIAAARLAAVIGEGRRAVTVRVHATSAFTGLLRPGDRVDVLHFAPRLGSEERVTAQLLENVLVLAVAGTLDPSSPSRCGATSAQQVTVAATVDEAQRLVHAQSTGDLHLVLRNPDDVEPMLSMGDPVTDADVLVAAERRRRRARSDVPSSIR</sequence>
<gene>
    <name evidence="2" type="ORF">DB32_000861</name>
</gene>
<dbReference type="InterPro" id="IPR006190">
    <property type="entry name" value="SAF_AFP_Neu5Ac"/>
</dbReference>
<dbReference type="KEGG" id="samy:DB32_000861"/>
<proteinExistence type="predicted"/>
<dbReference type="STRING" id="927083.DB32_000861"/>
<dbReference type="Pfam" id="PF08666">
    <property type="entry name" value="SAF"/>
    <property type="match status" value="1"/>
</dbReference>
<dbReference type="PROSITE" id="PS50844">
    <property type="entry name" value="AFP_LIKE"/>
    <property type="match status" value="1"/>
</dbReference>
<dbReference type="OrthoDB" id="163768at2"/>
<protein>
    <submittedName>
        <fullName evidence="2">Flp pilus assembly protein RcpC/CpaB</fullName>
    </submittedName>
</protein>
<keyword evidence="3" id="KW-1185">Reference proteome</keyword>
<reference evidence="2 3" key="1">
    <citation type="submission" date="2015-03" db="EMBL/GenBank/DDBJ databases">
        <title>Genome assembly of Sandaracinus amylolyticus DSM 53668.</title>
        <authorList>
            <person name="Sharma G."/>
            <person name="Subramanian S."/>
        </authorList>
    </citation>
    <scope>NUCLEOTIDE SEQUENCE [LARGE SCALE GENOMIC DNA]</scope>
    <source>
        <strain evidence="2 3">DSM 53668</strain>
    </source>
</reference>
<dbReference type="RefSeq" id="WP_053231141.1">
    <property type="nucleotide sequence ID" value="NZ_CP011125.1"/>
</dbReference>
<dbReference type="InterPro" id="IPR031571">
    <property type="entry name" value="RcpC_dom"/>
</dbReference>
<name>A0A0F6VZM7_9BACT</name>
<dbReference type="Pfam" id="PF16976">
    <property type="entry name" value="RcpC"/>
    <property type="match status" value="1"/>
</dbReference>
<dbReference type="NCBIfam" id="TIGR03177">
    <property type="entry name" value="pilus_cpaB"/>
    <property type="match status" value="1"/>
</dbReference>
<evidence type="ECO:0000313" key="2">
    <source>
        <dbReference type="EMBL" id="AKF03712.1"/>
    </source>
</evidence>
<dbReference type="Proteomes" id="UP000034883">
    <property type="component" value="Chromosome"/>
</dbReference>
<evidence type="ECO:0000259" key="1">
    <source>
        <dbReference type="PROSITE" id="PS50844"/>
    </source>
</evidence>
<dbReference type="InterPro" id="IPR017592">
    <property type="entry name" value="Pilus_assmbl_Flp-typ_CpaB"/>
</dbReference>
<dbReference type="EMBL" id="CP011125">
    <property type="protein sequence ID" value="AKF03712.1"/>
    <property type="molecule type" value="Genomic_DNA"/>
</dbReference>
<accession>A0A0F6VZM7</accession>
<dbReference type="InterPro" id="IPR013974">
    <property type="entry name" value="SAF"/>
</dbReference>
<feature type="domain" description="AFP-like" evidence="1">
    <location>
        <begin position="39"/>
        <end position="103"/>
    </location>
</feature>
<evidence type="ECO:0000313" key="3">
    <source>
        <dbReference type="Proteomes" id="UP000034883"/>
    </source>
</evidence>
<organism evidence="2 3">
    <name type="scientific">Sandaracinus amylolyticus</name>
    <dbReference type="NCBI Taxonomy" id="927083"/>
    <lineage>
        <taxon>Bacteria</taxon>
        <taxon>Pseudomonadati</taxon>
        <taxon>Myxococcota</taxon>
        <taxon>Polyangia</taxon>
        <taxon>Polyangiales</taxon>
        <taxon>Sandaracinaceae</taxon>
        <taxon>Sandaracinus</taxon>
    </lineage>
</organism>
<dbReference type="Gene3D" id="3.90.1210.10">
    <property type="entry name" value="Antifreeze-like/N-acetylneuraminic acid synthase C-terminal domain"/>
    <property type="match status" value="1"/>
</dbReference>
<dbReference type="SMART" id="SM00858">
    <property type="entry name" value="SAF"/>
    <property type="match status" value="1"/>
</dbReference>
<dbReference type="AlphaFoldDB" id="A0A0F6VZM7"/>
<dbReference type="CDD" id="cd11614">
    <property type="entry name" value="SAF_CpaB_FlgA_like"/>
    <property type="match status" value="1"/>
</dbReference>